<name>A0A401FWE6_9BACT</name>
<dbReference type="EMBL" id="BEXT01000001">
    <property type="protein sequence ID" value="GBC61281.1"/>
    <property type="molecule type" value="Genomic_DNA"/>
</dbReference>
<gene>
    <name evidence="1" type="ORF">DENIS_2241</name>
</gene>
<dbReference type="Proteomes" id="UP000288096">
    <property type="component" value="Unassembled WGS sequence"/>
</dbReference>
<reference evidence="2" key="1">
    <citation type="submission" date="2017-11" db="EMBL/GenBank/DDBJ databases">
        <authorList>
            <person name="Watanabe M."/>
            <person name="Kojima H."/>
        </authorList>
    </citation>
    <scope>NUCLEOTIDE SEQUENCE [LARGE SCALE GENOMIC DNA]</scope>
    <source>
        <strain evidence="2">Tokyo 01</strain>
    </source>
</reference>
<accession>A0A401FWE6</accession>
<keyword evidence="2" id="KW-1185">Reference proteome</keyword>
<protein>
    <submittedName>
        <fullName evidence="1">Uncharacterized protein</fullName>
    </submittedName>
</protein>
<evidence type="ECO:0000313" key="1">
    <source>
        <dbReference type="EMBL" id="GBC61281.1"/>
    </source>
</evidence>
<evidence type="ECO:0000313" key="2">
    <source>
        <dbReference type="Proteomes" id="UP000288096"/>
    </source>
</evidence>
<sequence>MEKKNVNKLLVLKAFYLGRALSDHEDKNWAIDVINKAIEQLGEQPAHQSKVRLLFYLLLKAEINRQSDNVFEIREYAKEVATDLGGEIFHDFMLIENATQTLKRAYGLEKGFIADQGVKNNIEFKVVGFGYKKHIEYYDIACKAVGIDPNKLSDKDFNFLHKVTLTKMLESHCIKGIS</sequence>
<comment type="caution">
    <text evidence="1">The sequence shown here is derived from an EMBL/GenBank/DDBJ whole genome shotgun (WGS) entry which is preliminary data.</text>
</comment>
<proteinExistence type="predicted"/>
<dbReference type="AlphaFoldDB" id="A0A401FWE6"/>
<reference evidence="2" key="2">
    <citation type="submission" date="2019-01" db="EMBL/GenBank/DDBJ databases">
        <title>Genome sequence of Desulfonema ishimotonii strain Tokyo 01.</title>
        <authorList>
            <person name="Fukui M."/>
        </authorList>
    </citation>
    <scope>NUCLEOTIDE SEQUENCE [LARGE SCALE GENOMIC DNA]</scope>
    <source>
        <strain evidence="2">Tokyo 01</strain>
    </source>
</reference>
<organism evidence="1 2">
    <name type="scientific">Desulfonema ishimotonii</name>
    <dbReference type="NCBI Taxonomy" id="45657"/>
    <lineage>
        <taxon>Bacteria</taxon>
        <taxon>Pseudomonadati</taxon>
        <taxon>Thermodesulfobacteriota</taxon>
        <taxon>Desulfobacteria</taxon>
        <taxon>Desulfobacterales</taxon>
        <taxon>Desulfococcaceae</taxon>
        <taxon>Desulfonema</taxon>
    </lineage>
</organism>